<keyword evidence="1" id="KW-0175">Coiled coil</keyword>
<reference evidence="5 6" key="1">
    <citation type="submission" date="2015-08" db="EMBL/GenBank/DDBJ databases">
        <title>Complete genome sequence of Rufibacter tibetensis strain 1351t, a radiation-resistant bacterium from tibet plateau.</title>
        <authorList>
            <person name="Dai J."/>
        </authorList>
    </citation>
    <scope>NUCLEOTIDE SEQUENCE [LARGE SCALE GENOMIC DNA]</scope>
    <source>
        <strain evidence="5 6">1351</strain>
    </source>
</reference>
<proteinExistence type="predicted"/>
<name>A0A0P0C9I4_9BACT</name>
<keyword evidence="2" id="KW-0812">Transmembrane</keyword>
<dbReference type="STRING" id="512763.DC20_16305"/>
<feature type="transmembrane region" description="Helical" evidence="2">
    <location>
        <begin position="235"/>
        <end position="262"/>
    </location>
</feature>
<dbReference type="InterPro" id="IPR025645">
    <property type="entry name" value="DUF4349"/>
</dbReference>
<feature type="chain" id="PRO_5006042483" description="DUF4349 domain-containing protein" evidence="3">
    <location>
        <begin position="22"/>
        <end position="268"/>
    </location>
</feature>
<evidence type="ECO:0000256" key="2">
    <source>
        <dbReference type="SAM" id="Phobius"/>
    </source>
</evidence>
<dbReference type="RefSeq" id="WP_062544801.1">
    <property type="nucleotide sequence ID" value="NZ_CP012643.1"/>
</dbReference>
<keyword evidence="3" id="KW-0732">Signal</keyword>
<dbReference type="OrthoDB" id="5381491at2"/>
<evidence type="ECO:0000259" key="4">
    <source>
        <dbReference type="Pfam" id="PF14257"/>
    </source>
</evidence>
<protein>
    <recommendedName>
        <fullName evidence="4">DUF4349 domain-containing protein</fullName>
    </recommendedName>
</protein>
<feature type="coiled-coil region" evidence="1">
    <location>
        <begin position="172"/>
        <end position="199"/>
    </location>
</feature>
<feature type="signal peptide" evidence="3">
    <location>
        <begin position="1"/>
        <end position="21"/>
    </location>
</feature>
<keyword evidence="2" id="KW-1133">Transmembrane helix</keyword>
<sequence length="268" mass="30753">MKTTFSYFSLFLFCTSTLLFSRCSTSPEALTESAESIKAVADQRVTPAKATPETREHVIRQAEVRFQVKDLSSSTQRVENLVEEMGATLTNTTQHQSEDTKTTDFVIRVQPEKFASLLRQMQKESIHLEQRTISTEDVALEYVDLEARKKAKLAVEQRFLGLLKEAKNITQILEVERQIQAVREEIESTEARLRYLQNQTAYSTIRLSMYQIVPATAPEGPSFFTRLLEAMNTGWQLWLSLVVGLFYIWPVWLAGLGIMIYLRKRNMA</sequence>
<dbReference type="EMBL" id="CP012643">
    <property type="protein sequence ID" value="ALJ00246.1"/>
    <property type="molecule type" value="Genomic_DNA"/>
</dbReference>
<dbReference type="PATRIC" id="fig|512763.3.peg.3589"/>
<feature type="domain" description="DUF4349" evidence="4">
    <location>
        <begin position="57"/>
        <end position="258"/>
    </location>
</feature>
<dbReference type="Pfam" id="PF14257">
    <property type="entry name" value="DUF4349"/>
    <property type="match status" value="1"/>
</dbReference>
<dbReference type="Proteomes" id="UP000061382">
    <property type="component" value="Chromosome"/>
</dbReference>
<evidence type="ECO:0000256" key="3">
    <source>
        <dbReference type="SAM" id="SignalP"/>
    </source>
</evidence>
<evidence type="ECO:0000256" key="1">
    <source>
        <dbReference type="SAM" id="Coils"/>
    </source>
</evidence>
<dbReference type="AlphaFoldDB" id="A0A0P0C9I4"/>
<evidence type="ECO:0000313" key="6">
    <source>
        <dbReference type="Proteomes" id="UP000061382"/>
    </source>
</evidence>
<dbReference type="KEGG" id="rti:DC20_16305"/>
<keyword evidence="2" id="KW-0472">Membrane</keyword>
<organism evidence="5 6">
    <name type="scientific">Rufibacter tibetensis</name>
    <dbReference type="NCBI Taxonomy" id="512763"/>
    <lineage>
        <taxon>Bacteria</taxon>
        <taxon>Pseudomonadati</taxon>
        <taxon>Bacteroidota</taxon>
        <taxon>Cytophagia</taxon>
        <taxon>Cytophagales</taxon>
        <taxon>Hymenobacteraceae</taxon>
        <taxon>Rufibacter</taxon>
    </lineage>
</organism>
<keyword evidence="6" id="KW-1185">Reference proteome</keyword>
<accession>A0A0P0C9I4</accession>
<evidence type="ECO:0000313" key="5">
    <source>
        <dbReference type="EMBL" id="ALJ00246.1"/>
    </source>
</evidence>
<gene>
    <name evidence="5" type="ORF">DC20_16305</name>
</gene>